<dbReference type="Pfam" id="PF08281">
    <property type="entry name" value="Sigma70_r4_2"/>
    <property type="match status" value="1"/>
</dbReference>
<dbReference type="EMBL" id="CP015772">
    <property type="protein sequence ID" value="ANH84154.1"/>
    <property type="molecule type" value="Genomic_DNA"/>
</dbReference>
<keyword evidence="8" id="KW-1185">Reference proteome</keyword>
<comment type="similarity">
    <text evidence="1">Belongs to the sigma-70 factor family. ECF subfamily.</text>
</comment>
<evidence type="ECO:0000313" key="8">
    <source>
        <dbReference type="Proteomes" id="UP000077667"/>
    </source>
</evidence>
<dbReference type="NCBIfam" id="TIGR02985">
    <property type="entry name" value="Sig70_bacteroi1"/>
    <property type="match status" value="1"/>
</dbReference>
<dbReference type="Proteomes" id="UP000077667">
    <property type="component" value="Chromosome"/>
</dbReference>
<dbReference type="PANTHER" id="PTHR43133">
    <property type="entry name" value="RNA POLYMERASE ECF-TYPE SIGMA FACTO"/>
    <property type="match status" value="1"/>
</dbReference>
<dbReference type="GO" id="GO:0016987">
    <property type="term" value="F:sigma factor activity"/>
    <property type="evidence" value="ECO:0007669"/>
    <property type="project" value="UniProtKB-KW"/>
</dbReference>
<organism evidence="7 8">
    <name type="scientific">Niabella ginsenosidivorans</name>
    <dbReference type="NCBI Taxonomy" id="1176587"/>
    <lineage>
        <taxon>Bacteria</taxon>
        <taxon>Pseudomonadati</taxon>
        <taxon>Bacteroidota</taxon>
        <taxon>Chitinophagia</taxon>
        <taxon>Chitinophagales</taxon>
        <taxon>Chitinophagaceae</taxon>
        <taxon>Niabella</taxon>
    </lineage>
</organism>
<evidence type="ECO:0000256" key="4">
    <source>
        <dbReference type="ARBA" id="ARBA00023163"/>
    </source>
</evidence>
<evidence type="ECO:0008006" key="9">
    <source>
        <dbReference type="Google" id="ProtNLM"/>
    </source>
</evidence>
<keyword evidence="3" id="KW-0731">Sigma factor</keyword>
<dbReference type="Gene3D" id="1.10.10.10">
    <property type="entry name" value="Winged helix-like DNA-binding domain superfamily/Winged helix DNA-binding domain"/>
    <property type="match status" value="1"/>
</dbReference>
<dbReference type="SUPFAM" id="SSF88946">
    <property type="entry name" value="Sigma2 domain of RNA polymerase sigma factors"/>
    <property type="match status" value="1"/>
</dbReference>
<keyword evidence="4" id="KW-0804">Transcription</keyword>
<evidence type="ECO:0000259" key="6">
    <source>
        <dbReference type="Pfam" id="PF08281"/>
    </source>
</evidence>
<dbReference type="InterPro" id="IPR036388">
    <property type="entry name" value="WH-like_DNA-bd_sf"/>
</dbReference>
<feature type="domain" description="RNA polymerase sigma-70 region 2" evidence="5">
    <location>
        <begin position="15"/>
        <end position="80"/>
    </location>
</feature>
<dbReference type="InterPro" id="IPR014327">
    <property type="entry name" value="RNA_pol_sigma70_bacteroid"/>
</dbReference>
<dbReference type="Pfam" id="PF04542">
    <property type="entry name" value="Sigma70_r2"/>
    <property type="match status" value="1"/>
</dbReference>
<dbReference type="SUPFAM" id="SSF88659">
    <property type="entry name" value="Sigma3 and sigma4 domains of RNA polymerase sigma factors"/>
    <property type="match status" value="1"/>
</dbReference>
<dbReference type="InterPro" id="IPR013324">
    <property type="entry name" value="RNA_pol_sigma_r3/r4-like"/>
</dbReference>
<dbReference type="Gene3D" id="1.10.1740.10">
    <property type="match status" value="1"/>
</dbReference>
<gene>
    <name evidence="7" type="ORF">A8C56_22695</name>
</gene>
<evidence type="ECO:0000256" key="3">
    <source>
        <dbReference type="ARBA" id="ARBA00023082"/>
    </source>
</evidence>
<dbReference type="STRING" id="1176587.A8C56_22695"/>
<dbReference type="AlphaFoldDB" id="A0A1A9IC53"/>
<evidence type="ECO:0000313" key="7">
    <source>
        <dbReference type="EMBL" id="ANH84154.1"/>
    </source>
</evidence>
<dbReference type="InterPro" id="IPR013325">
    <property type="entry name" value="RNA_pol_sigma_r2"/>
</dbReference>
<evidence type="ECO:0000256" key="2">
    <source>
        <dbReference type="ARBA" id="ARBA00023015"/>
    </source>
</evidence>
<dbReference type="KEGG" id="nia:A8C56_22695"/>
<dbReference type="InterPro" id="IPR039425">
    <property type="entry name" value="RNA_pol_sigma-70-like"/>
</dbReference>
<name>A0A1A9IC53_9BACT</name>
<protein>
    <recommendedName>
        <fullName evidence="9">RNA polymerase sigma-70 factor</fullName>
    </recommendedName>
</protein>
<reference evidence="7 8" key="1">
    <citation type="submission" date="2016-05" db="EMBL/GenBank/DDBJ databases">
        <title>Niabella ginsenosidivorans BS26 whole genome sequencing.</title>
        <authorList>
            <person name="Im W.T."/>
            <person name="Siddiqi M.Z."/>
        </authorList>
    </citation>
    <scope>NUCLEOTIDE SEQUENCE [LARGE SCALE GENOMIC DNA]</scope>
    <source>
        <strain evidence="7 8">BS26</strain>
    </source>
</reference>
<dbReference type="NCBIfam" id="TIGR02937">
    <property type="entry name" value="sigma70-ECF"/>
    <property type="match status" value="1"/>
</dbReference>
<evidence type="ECO:0000256" key="1">
    <source>
        <dbReference type="ARBA" id="ARBA00010641"/>
    </source>
</evidence>
<proteinExistence type="inferred from homology"/>
<dbReference type="InterPro" id="IPR013249">
    <property type="entry name" value="RNA_pol_sigma70_r4_t2"/>
</dbReference>
<dbReference type="GO" id="GO:0003677">
    <property type="term" value="F:DNA binding"/>
    <property type="evidence" value="ECO:0007669"/>
    <property type="project" value="InterPro"/>
</dbReference>
<evidence type="ECO:0000259" key="5">
    <source>
        <dbReference type="Pfam" id="PF04542"/>
    </source>
</evidence>
<accession>A0A1A9IC53</accession>
<dbReference type="InterPro" id="IPR007627">
    <property type="entry name" value="RNA_pol_sigma70_r2"/>
</dbReference>
<dbReference type="GO" id="GO:0006352">
    <property type="term" value="P:DNA-templated transcription initiation"/>
    <property type="evidence" value="ECO:0007669"/>
    <property type="project" value="InterPro"/>
</dbReference>
<sequence length="183" mass="21359">MLIAKDDQRAFRDLFNLFAERLTAFSYSITRNRDAASEVLDTVFIKLWKNRRSLADVQNLTIYLYAAVKNASLNYLARKANENQTQPFDFINIQLTHDELPDQKLISAEIFEKIKKAVDELPTRCKMIFKLVREDGLKYKEVARVLNISENTVDAQMVIAVKRIGASVRHYFDYFPGRFQKKQ</sequence>
<dbReference type="InterPro" id="IPR014284">
    <property type="entry name" value="RNA_pol_sigma-70_dom"/>
</dbReference>
<dbReference type="PANTHER" id="PTHR43133:SF46">
    <property type="entry name" value="RNA POLYMERASE SIGMA-70 FACTOR ECF SUBFAMILY"/>
    <property type="match status" value="1"/>
</dbReference>
<keyword evidence="2" id="KW-0805">Transcription regulation</keyword>
<feature type="domain" description="RNA polymerase sigma factor 70 region 4 type 2" evidence="6">
    <location>
        <begin position="112"/>
        <end position="163"/>
    </location>
</feature>